<organism evidence="1 2">
    <name type="scientific">Araneus ventricosus</name>
    <name type="common">Orbweaver spider</name>
    <name type="synonym">Epeira ventricosa</name>
    <dbReference type="NCBI Taxonomy" id="182803"/>
    <lineage>
        <taxon>Eukaryota</taxon>
        <taxon>Metazoa</taxon>
        <taxon>Ecdysozoa</taxon>
        <taxon>Arthropoda</taxon>
        <taxon>Chelicerata</taxon>
        <taxon>Arachnida</taxon>
        <taxon>Araneae</taxon>
        <taxon>Araneomorphae</taxon>
        <taxon>Entelegynae</taxon>
        <taxon>Araneoidea</taxon>
        <taxon>Araneidae</taxon>
        <taxon>Araneus</taxon>
    </lineage>
</organism>
<comment type="caution">
    <text evidence="1">The sequence shown here is derived from an EMBL/GenBank/DDBJ whole genome shotgun (WGS) entry which is preliminary data.</text>
</comment>
<sequence>MVPARRRPSAQGIKCPTVHSGHISVTSHRVWWLRRMASTSVFSVGIHQIASLFNLSTNTAGTSKPYYGCLCQRVTCHVVQCEVQHDKREVQSRVQMCIVAEGHHFEHDR</sequence>
<keyword evidence="2" id="KW-1185">Reference proteome</keyword>
<dbReference type="OrthoDB" id="7902892at2759"/>
<accession>A0A4Y2DFH2</accession>
<name>A0A4Y2DFH2_ARAVE</name>
<gene>
    <name evidence="1" type="ORF">AVEN_172722_1</name>
</gene>
<proteinExistence type="predicted"/>
<dbReference type="AlphaFoldDB" id="A0A4Y2DFH2"/>
<evidence type="ECO:0000313" key="2">
    <source>
        <dbReference type="Proteomes" id="UP000499080"/>
    </source>
</evidence>
<protein>
    <submittedName>
        <fullName evidence="1">Uncharacterized protein</fullName>
    </submittedName>
</protein>
<reference evidence="1 2" key="1">
    <citation type="journal article" date="2019" name="Sci. Rep.">
        <title>Orb-weaving spider Araneus ventricosus genome elucidates the spidroin gene catalogue.</title>
        <authorList>
            <person name="Kono N."/>
            <person name="Nakamura H."/>
            <person name="Ohtoshi R."/>
            <person name="Moran D.A.P."/>
            <person name="Shinohara A."/>
            <person name="Yoshida Y."/>
            <person name="Fujiwara M."/>
            <person name="Mori M."/>
            <person name="Tomita M."/>
            <person name="Arakawa K."/>
        </authorList>
    </citation>
    <scope>NUCLEOTIDE SEQUENCE [LARGE SCALE GENOMIC DNA]</scope>
</reference>
<dbReference type="EMBL" id="BGPR01089508">
    <property type="protein sequence ID" value="GBM15562.1"/>
    <property type="molecule type" value="Genomic_DNA"/>
</dbReference>
<dbReference type="Proteomes" id="UP000499080">
    <property type="component" value="Unassembled WGS sequence"/>
</dbReference>
<evidence type="ECO:0000313" key="1">
    <source>
        <dbReference type="EMBL" id="GBM15562.1"/>
    </source>
</evidence>